<comment type="caution">
    <text evidence="1">The sequence shown here is derived from an EMBL/GenBank/DDBJ whole genome shotgun (WGS) entry which is preliminary data.</text>
</comment>
<dbReference type="PANTHER" id="PTHR31973:SF183">
    <property type="entry name" value="SWIM-TYPE DOMAIN-CONTAINING PROTEIN"/>
    <property type="match status" value="1"/>
</dbReference>
<dbReference type="Proteomes" id="UP000222542">
    <property type="component" value="Unassembled WGS sequence"/>
</dbReference>
<keyword evidence="2" id="KW-1185">Reference proteome</keyword>
<gene>
    <name evidence="1" type="ORF">T459_17829</name>
</gene>
<dbReference type="PANTHER" id="PTHR31973">
    <property type="entry name" value="POLYPROTEIN, PUTATIVE-RELATED"/>
    <property type="match status" value="1"/>
</dbReference>
<dbReference type="Gramene" id="PHT79777">
    <property type="protein sequence ID" value="PHT79777"/>
    <property type="gene ID" value="T459_17829"/>
</dbReference>
<name>A0A2G2ZCN1_CAPAN</name>
<dbReference type="STRING" id="4072.A0A2G2ZCN1"/>
<dbReference type="AlphaFoldDB" id="A0A2G2ZCN1"/>
<sequence length="319" mass="36978">MSVAEFVLVVGDFMEEWVNTPRGWKWRSFTKLTLPIADRRNSLYDELVESVKKIGDLDCASSNLVISYLMHSKQKMNPTIINNDACVSLYMMDVDVDGFRPVLRINVVDRHISITNAFSRVYNSAYHGLCIRHLAENLRVNQQSGEHLYLFYATAKEYSFDEFIENFEELKYNFPEAAHVLENVLGFEKWSRAHFLGNRYDVMTTNITESLNSVLMDEREYPMLYTFNSISKKFGKKFRERYAYVDGIKNIFVPCAEKILRNNESANDSLYVTNPNGVVDQYTVFGNGVTAKVNRLERSYSCRKFDLVKIPCEHAMTTL</sequence>
<proteinExistence type="predicted"/>
<evidence type="ECO:0008006" key="3">
    <source>
        <dbReference type="Google" id="ProtNLM"/>
    </source>
</evidence>
<dbReference type="EMBL" id="AYRZ02000006">
    <property type="protein sequence ID" value="PHT79777.1"/>
    <property type="molecule type" value="Genomic_DNA"/>
</dbReference>
<organism evidence="1 2">
    <name type="scientific">Capsicum annuum</name>
    <name type="common">Capsicum pepper</name>
    <dbReference type="NCBI Taxonomy" id="4072"/>
    <lineage>
        <taxon>Eukaryota</taxon>
        <taxon>Viridiplantae</taxon>
        <taxon>Streptophyta</taxon>
        <taxon>Embryophyta</taxon>
        <taxon>Tracheophyta</taxon>
        <taxon>Spermatophyta</taxon>
        <taxon>Magnoliopsida</taxon>
        <taxon>eudicotyledons</taxon>
        <taxon>Gunneridae</taxon>
        <taxon>Pentapetalae</taxon>
        <taxon>asterids</taxon>
        <taxon>lamiids</taxon>
        <taxon>Solanales</taxon>
        <taxon>Solanaceae</taxon>
        <taxon>Solanoideae</taxon>
        <taxon>Capsiceae</taxon>
        <taxon>Capsicum</taxon>
    </lineage>
</organism>
<reference evidence="1 2" key="1">
    <citation type="journal article" date="2014" name="Nat. Genet.">
        <title>Genome sequence of the hot pepper provides insights into the evolution of pungency in Capsicum species.</title>
        <authorList>
            <person name="Kim S."/>
            <person name="Park M."/>
            <person name="Yeom S.I."/>
            <person name="Kim Y.M."/>
            <person name="Lee J.M."/>
            <person name="Lee H.A."/>
            <person name="Seo E."/>
            <person name="Choi J."/>
            <person name="Cheong K."/>
            <person name="Kim K.T."/>
            <person name="Jung K."/>
            <person name="Lee G.W."/>
            <person name="Oh S.K."/>
            <person name="Bae C."/>
            <person name="Kim S.B."/>
            <person name="Lee H.Y."/>
            <person name="Kim S.Y."/>
            <person name="Kim M.S."/>
            <person name="Kang B.C."/>
            <person name="Jo Y.D."/>
            <person name="Yang H.B."/>
            <person name="Jeong H.J."/>
            <person name="Kang W.H."/>
            <person name="Kwon J.K."/>
            <person name="Shin C."/>
            <person name="Lim J.Y."/>
            <person name="Park J.H."/>
            <person name="Huh J.H."/>
            <person name="Kim J.S."/>
            <person name="Kim B.D."/>
            <person name="Cohen O."/>
            <person name="Paran I."/>
            <person name="Suh M.C."/>
            <person name="Lee S.B."/>
            <person name="Kim Y.K."/>
            <person name="Shin Y."/>
            <person name="Noh S.J."/>
            <person name="Park J."/>
            <person name="Seo Y.S."/>
            <person name="Kwon S.Y."/>
            <person name="Kim H.A."/>
            <person name="Park J.M."/>
            <person name="Kim H.J."/>
            <person name="Choi S.B."/>
            <person name="Bosland P.W."/>
            <person name="Reeves G."/>
            <person name="Jo S.H."/>
            <person name="Lee B.W."/>
            <person name="Cho H.T."/>
            <person name="Choi H.S."/>
            <person name="Lee M.S."/>
            <person name="Yu Y."/>
            <person name="Do Choi Y."/>
            <person name="Park B.S."/>
            <person name="van Deynze A."/>
            <person name="Ashrafi H."/>
            <person name="Hill T."/>
            <person name="Kim W.T."/>
            <person name="Pai H.S."/>
            <person name="Ahn H.K."/>
            <person name="Yeam I."/>
            <person name="Giovannoni J.J."/>
            <person name="Rose J.K."/>
            <person name="Sorensen I."/>
            <person name="Lee S.J."/>
            <person name="Kim R.W."/>
            <person name="Choi I.Y."/>
            <person name="Choi B.S."/>
            <person name="Lim J.S."/>
            <person name="Lee Y.H."/>
            <person name="Choi D."/>
        </authorList>
    </citation>
    <scope>NUCLEOTIDE SEQUENCE [LARGE SCALE GENOMIC DNA]</scope>
    <source>
        <strain evidence="2">cv. CM334</strain>
    </source>
</reference>
<evidence type="ECO:0000313" key="2">
    <source>
        <dbReference type="Proteomes" id="UP000222542"/>
    </source>
</evidence>
<evidence type="ECO:0000313" key="1">
    <source>
        <dbReference type="EMBL" id="PHT79777.1"/>
    </source>
</evidence>
<reference evidence="1 2" key="2">
    <citation type="journal article" date="2017" name="Genome Biol.">
        <title>New reference genome sequences of hot pepper reveal the massive evolution of plant disease-resistance genes by retroduplication.</title>
        <authorList>
            <person name="Kim S."/>
            <person name="Park J."/>
            <person name="Yeom S.I."/>
            <person name="Kim Y.M."/>
            <person name="Seo E."/>
            <person name="Kim K.T."/>
            <person name="Kim M.S."/>
            <person name="Lee J.M."/>
            <person name="Cheong K."/>
            <person name="Shin H.S."/>
            <person name="Kim S.B."/>
            <person name="Han K."/>
            <person name="Lee J."/>
            <person name="Park M."/>
            <person name="Lee H.A."/>
            <person name="Lee H.Y."/>
            <person name="Lee Y."/>
            <person name="Oh S."/>
            <person name="Lee J.H."/>
            <person name="Choi E."/>
            <person name="Choi E."/>
            <person name="Lee S.E."/>
            <person name="Jeon J."/>
            <person name="Kim H."/>
            <person name="Choi G."/>
            <person name="Song H."/>
            <person name="Lee J."/>
            <person name="Lee S.C."/>
            <person name="Kwon J.K."/>
            <person name="Lee H.Y."/>
            <person name="Koo N."/>
            <person name="Hong Y."/>
            <person name="Kim R.W."/>
            <person name="Kang W.H."/>
            <person name="Huh J.H."/>
            <person name="Kang B.C."/>
            <person name="Yang T.J."/>
            <person name="Lee Y.H."/>
            <person name="Bennetzen J.L."/>
            <person name="Choi D."/>
        </authorList>
    </citation>
    <scope>NUCLEOTIDE SEQUENCE [LARGE SCALE GENOMIC DNA]</scope>
    <source>
        <strain evidence="2">cv. CM334</strain>
    </source>
</reference>
<protein>
    <recommendedName>
        <fullName evidence="3">Zinc finger PMZ-type domain-containing protein</fullName>
    </recommendedName>
</protein>
<accession>A0A2G2ZCN1</accession>
<dbReference type="OMA" id="QCAYANT"/>